<feature type="transmembrane region" description="Helical" evidence="1">
    <location>
        <begin position="129"/>
        <end position="149"/>
    </location>
</feature>
<keyword evidence="1" id="KW-1133">Transmembrane helix</keyword>
<gene>
    <name evidence="3" type="ORF">US45_C0051G0002</name>
</gene>
<evidence type="ECO:0000313" key="3">
    <source>
        <dbReference type="EMBL" id="KKQ30049.1"/>
    </source>
</evidence>
<dbReference type="PANTHER" id="PTHR42709">
    <property type="entry name" value="ALKALINE PHOSPHATASE LIKE PROTEIN"/>
    <property type="match status" value="1"/>
</dbReference>
<sequence>MVELLLTYKYLILIPLSIVEGPVLMIVCGPLIVLGILNPLLVYLIIVFGDIVGDFAQYYIGYRGKRFLPYFKITEEKLEKAETYFNENYKKAIVMSKIVYGIGFTGLVAAGALHIPFGRYFKTCGIVSLIQYAIWFVIGILFGNMYVVIEKYLNYYAAIVSLIILIILLFAFIRKYKIGTKASL</sequence>
<dbReference type="EMBL" id="LBTA01000051">
    <property type="protein sequence ID" value="KKQ30049.1"/>
    <property type="molecule type" value="Genomic_DNA"/>
</dbReference>
<dbReference type="Pfam" id="PF09335">
    <property type="entry name" value="VTT_dom"/>
    <property type="match status" value="1"/>
</dbReference>
<proteinExistence type="predicted"/>
<reference evidence="3 4" key="1">
    <citation type="journal article" date="2015" name="Nature">
        <title>rRNA introns, odd ribosomes, and small enigmatic genomes across a large radiation of phyla.</title>
        <authorList>
            <person name="Brown C.T."/>
            <person name="Hug L.A."/>
            <person name="Thomas B.C."/>
            <person name="Sharon I."/>
            <person name="Castelle C.J."/>
            <person name="Singh A."/>
            <person name="Wilkins M.J."/>
            <person name="Williams K.H."/>
            <person name="Banfield J.F."/>
        </authorList>
    </citation>
    <scope>NUCLEOTIDE SEQUENCE [LARGE SCALE GENOMIC DNA]</scope>
</reference>
<protein>
    <recommendedName>
        <fullName evidence="2">VTT domain-containing protein</fullName>
    </recommendedName>
</protein>
<keyword evidence="1" id="KW-0472">Membrane</keyword>
<feature type="transmembrane region" description="Helical" evidence="1">
    <location>
        <begin position="12"/>
        <end position="33"/>
    </location>
</feature>
<dbReference type="AlphaFoldDB" id="A0A0G0J0Q5"/>
<keyword evidence="1" id="KW-0812">Transmembrane</keyword>
<evidence type="ECO:0000259" key="2">
    <source>
        <dbReference type="Pfam" id="PF09335"/>
    </source>
</evidence>
<dbReference type="InterPro" id="IPR032816">
    <property type="entry name" value="VTT_dom"/>
</dbReference>
<feature type="transmembrane region" description="Helical" evidence="1">
    <location>
        <begin position="98"/>
        <end position="117"/>
    </location>
</feature>
<feature type="transmembrane region" description="Helical" evidence="1">
    <location>
        <begin position="155"/>
        <end position="173"/>
    </location>
</feature>
<name>A0A0G0J0Q5_9BACT</name>
<organism evidence="3 4">
    <name type="scientific">Candidatus Nomurabacteria bacterium GW2011_GWA1_37_20</name>
    <dbReference type="NCBI Taxonomy" id="1618729"/>
    <lineage>
        <taxon>Bacteria</taxon>
        <taxon>Candidatus Nomuraibacteriota</taxon>
    </lineage>
</organism>
<dbReference type="Proteomes" id="UP000034701">
    <property type="component" value="Unassembled WGS sequence"/>
</dbReference>
<accession>A0A0G0J0Q5</accession>
<evidence type="ECO:0000313" key="4">
    <source>
        <dbReference type="Proteomes" id="UP000034701"/>
    </source>
</evidence>
<comment type="caution">
    <text evidence="3">The sequence shown here is derived from an EMBL/GenBank/DDBJ whole genome shotgun (WGS) entry which is preliminary data.</text>
</comment>
<evidence type="ECO:0000256" key="1">
    <source>
        <dbReference type="SAM" id="Phobius"/>
    </source>
</evidence>
<dbReference type="InterPro" id="IPR051311">
    <property type="entry name" value="DedA_domain"/>
</dbReference>
<feature type="domain" description="VTT" evidence="2">
    <location>
        <begin position="26"/>
        <end position="140"/>
    </location>
</feature>
<feature type="transmembrane region" description="Helical" evidence="1">
    <location>
        <begin position="40"/>
        <end position="60"/>
    </location>
</feature>